<keyword evidence="4" id="KW-1185">Reference proteome</keyword>
<evidence type="ECO:0000313" key="2">
    <source>
        <dbReference type="EMBL" id="SDL23402.1"/>
    </source>
</evidence>
<evidence type="ECO:0000313" key="3">
    <source>
        <dbReference type="EMBL" id="SNT49370.1"/>
    </source>
</evidence>
<accession>A0A239N3Q3</accession>
<organism evidence="2 5">
    <name type="scientific">Pseudomonas delhiensis</name>
    <dbReference type="NCBI Taxonomy" id="366289"/>
    <lineage>
        <taxon>Bacteria</taxon>
        <taxon>Pseudomonadati</taxon>
        <taxon>Pseudomonadota</taxon>
        <taxon>Gammaproteobacteria</taxon>
        <taxon>Pseudomonadales</taxon>
        <taxon>Pseudomonadaceae</taxon>
        <taxon>Pseudomonas</taxon>
    </lineage>
</organism>
<reference evidence="3 4" key="2">
    <citation type="submission" date="2017-06" db="EMBL/GenBank/DDBJ databases">
        <authorList>
            <person name="Varghese N."/>
            <person name="Submissions S."/>
        </authorList>
    </citation>
    <scope>NUCLEOTIDE SEQUENCE [LARGE SCALE GENOMIC DNA]</scope>
    <source>
        <strain evidence="3 4">RLD-1</strain>
    </source>
</reference>
<dbReference type="InterPro" id="IPR029079">
    <property type="entry name" value="Imm43"/>
</dbReference>
<evidence type="ECO:0000259" key="1">
    <source>
        <dbReference type="Pfam" id="PF15570"/>
    </source>
</evidence>
<proteinExistence type="predicted"/>
<reference evidence="2 5" key="1">
    <citation type="submission" date="2016-10" db="EMBL/GenBank/DDBJ databases">
        <authorList>
            <person name="de Groot N.N."/>
        </authorList>
    </citation>
    <scope>NUCLEOTIDE SEQUENCE [LARGE SCALE GENOMIC DNA]</scope>
    <source>
        <strain evidence="2 5">CCM 7361</strain>
    </source>
</reference>
<evidence type="ECO:0000313" key="4">
    <source>
        <dbReference type="Proteomes" id="UP000198309"/>
    </source>
</evidence>
<dbReference type="Pfam" id="PF15570">
    <property type="entry name" value="Imm43"/>
    <property type="match status" value="1"/>
</dbReference>
<dbReference type="AlphaFoldDB" id="A0A239N3Q3"/>
<feature type="domain" description="Immunity protein 43" evidence="1">
    <location>
        <begin position="26"/>
        <end position="198"/>
    </location>
</feature>
<evidence type="ECO:0000313" key="5">
    <source>
        <dbReference type="Proteomes" id="UP000199693"/>
    </source>
</evidence>
<name>A0A239N3Q3_9PSED</name>
<dbReference type="Proteomes" id="UP000199693">
    <property type="component" value="Unassembled WGS sequence"/>
</dbReference>
<dbReference type="EMBL" id="FZPC01000036">
    <property type="protein sequence ID" value="SNT49370.1"/>
    <property type="molecule type" value="Genomic_DNA"/>
</dbReference>
<dbReference type="EMBL" id="FNEC01000099">
    <property type="protein sequence ID" value="SDL23402.1"/>
    <property type="molecule type" value="Genomic_DNA"/>
</dbReference>
<sequence length="209" mass="24856">MNNPTYYFITYAANKGTSEHIPMEINHPEWEWNTYEPHPDSITIQKDYKIKITDRHIKEFNADFYGTNTYFVSEKFIEACNELNVKYRKIPIEIKFSNGERPPKNYYVFLPAQNLSLLDTERSIFQEEKDIETGRPMINNLFPPTPVYSWIKKFSPLSTELDLFRCTETMSLACSERFKNKLEQQQASNITFQPIDEKYRYDPWGEITD</sequence>
<gene>
    <name evidence="2" type="ORF">SAMN05216189_10991</name>
    <name evidence="3" type="ORF">SAMN06295949_13615</name>
</gene>
<protein>
    <recommendedName>
        <fullName evidence="1">Immunity protein 43 domain-containing protein</fullName>
    </recommendedName>
</protein>
<dbReference type="RefSeq" id="WP_139210284.1">
    <property type="nucleotide sequence ID" value="NZ_FNEC01000099.1"/>
</dbReference>
<dbReference type="Proteomes" id="UP000198309">
    <property type="component" value="Unassembled WGS sequence"/>
</dbReference>